<feature type="region of interest" description="Disordered" evidence="1">
    <location>
        <begin position="213"/>
        <end position="407"/>
    </location>
</feature>
<feature type="compositionally biased region" description="Low complexity" evidence="1">
    <location>
        <begin position="375"/>
        <end position="386"/>
    </location>
</feature>
<evidence type="ECO:0000313" key="4">
    <source>
        <dbReference type="Proteomes" id="UP001516023"/>
    </source>
</evidence>
<feature type="compositionally biased region" description="Low complexity" evidence="1">
    <location>
        <begin position="47"/>
        <end position="56"/>
    </location>
</feature>
<evidence type="ECO:0000313" key="3">
    <source>
        <dbReference type="EMBL" id="KAL3790806.1"/>
    </source>
</evidence>
<proteinExistence type="predicted"/>
<feature type="region of interest" description="Disordered" evidence="1">
    <location>
        <begin position="14"/>
        <end position="62"/>
    </location>
</feature>
<accession>A0ABD3PU55</accession>
<gene>
    <name evidence="3" type="ORF">HJC23_004707</name>
</gene>
<protein>
    <recommendedName>
        <fullName evidence="2">Vps72/YL1 C-terminal domain-containing protein</fullName>
    </recommendedName>
</protein>
<feature type="compositionally biased region" description="Polar residues" evidence="1">
    <location>
        <begin position="344"/>
        <end position="374"/>
    </location>
</feature>
<comment type="caution">
    <text evidence="3">The sequence shown here is derived from an EMBL/GenBank/DDBJ whole genome shotgun (WGS) entry which is preliminary data.</text>
</comment>
<dbReference type="Pfam" id="PF08265">
    <property type="entry name" value="YL1_C"/>
    <property type="match status" value="1"/>
</dbReference>
<keyword evidence="4" id="KW-1185">Reference proteome</keyword>
<dbReference type="InterPro" id="IPR013272">
    <property type="entry name" value="Vps72/YL1_C"/>
</dbReference>
<name>A0ABD3PU55_9STRA</name>
<sequence>MDCLPDIFTRGASSTVHHAAGVGGTGADGMYSPRRRNRSNSEGSGGKSSSSENGSSTPRKNVAKCVITGKVARYRDPQTMLGYHDINAYKELRRRVDAGELRPLPSRARATKSNGRRHFPFSKDKPTMTATLKNASFDVKVMVTQNGVPVSPPVESKPNLLVVNDKWMGLPVGVPTKRGPPLPEDFLNNELLESDSKVAVAKEVDSKAVVAQTNSKLEKSNNSVISESTDAPPMKNNGGTHCHTSENVSARLSPRRVKPTPNMLPDTAPSNSSLPTDSKVVASSNNLVSISNNNVDKSNNTSIPTSSSTPPVTTSNAKTPAIIPQRMSTRKHKPTSKVLPDSPPSNNESNGTPKTSQDSNQKNATTELLQTSNGSSKNNIDTTTNNKDSRNGNSDRTNLSNSKKIIA</sequence>
<feature type="compositionally biased region" description="Low complexity" evidence="1">
    <location>
        <begin position="280"/>
        <end position="316"/>
    </location>
</feature>
<dbReference type="SMART" id="SM00993">
    <property type="entry name" value="YL1_C"/>
    <property type="match status" value="1"/>
</dbReference>
<feature type="compositionally biased region" description="Polar residues" evidence="1">
    <location>
        <begin position="391"/>
        <end position="407"/>
    </location>
</feature>
<dbReference type="AlphaFoldDB" id="A0ABD3PU55"/>
<dbReference type="Proteomes" id="UP001516023">
    <property type="component" value="Unassembled WGS sequence"/>
</dbReference>
<dbReference type="EMBL" id="JABMIG020000122">
    <property type="protein sequence ID" value="KAL3790806.1"/>
    <property type="molecule type" value="Genomic_DNA"/>
</dbReference>
<evidence type="ECO:0000256" key="1">
    <source>
        <dbReference type="SAM" id="MobiDB-lite"/>
    </source>
</evidence>
<organism evidence="3 4">
    <name type="scientific">Cyclotella cryptica</name>
    <dbReference type="NCBI Taxonomy" id="29204"/>
    <lineage>
        <taxon>Eukaryota</taxon>
        <taxon>Sar</taxon>
        <taxon>Stramenopiles</taxon>
        <taxon>Ochrophyta</taxon>
        <taxon>Bacillariophyta</taxon>
        <taxon>Coscinodiscophyceae</taxon>
        <taxon>Thalassiosirophycidae</taxon>
        <taxon>Stephanodiscales</taxon>
        <taxon>Stephanodiscaceae</taxon>
        <taxon>Cyclotella</taxon>
    </lineage>
</organism>
<feature type="domain" description="Vps72/YL1 C-terminal" evidence="2">
    <location>
        <begin position="63"/>
        <end position="92"/>
    </location>
</feature>
<reference evidence="3 4" key="1">
    <citation type="journal article" date="2020" name="G3 (Bethesda)">
        <title>Improved Reference Genome for Cyclotella cryptica CCMP332, a Model for Cell Wall Morphogenesis, Salinity Adaptation, and Lipid Production in Diatoms (Bacillariophyta).</title>
        <authorList>
            <person name="Roberts W.R."/>
            <person name="Downey K.M."/>
            <person name="Ruck E.C."/>
            <person name="Traller J.C."/>
            <person name="Alverson A.J."/>
        </authorList>
    </citation>
    <scope>NUCLEOTIDE SEQUENCE [LARGE SCALE GENOMIC DNA]</scope>
    <source>
        <strain evidence="3 4">CCMP332</strain>
    </source>
</reference>
<evidence type="ECO:0000259" key="2">
    <source>
        <dbReference type="SMART" id="SM00993"/>
    </source>
</evidence>
<feature type="compositionally biased region" description="Polar residues" evidence="1">
    <location>
        <begin position="213"/>
        <end position="229"/>
    </location>
</feature>